<keyword evidence="10" id="KW-0603">Photosystem I</keyword>
<feature type="transmembrane region" description="Helical" evidence="21">
    <location>
        <begin position="258"/>
        <end position="285"/>
    </location>
</feature>
<evidence type="ECO:0000256" key="9">
    <source>
        <dbReference type="ARBA" id="ARBA00022723"/>
    </source>
</evidence>
<dbReference type="Pfam" id="PF00223">
    <property type="entry name" value="PsaA_PsaB"/>
    <property type="match status" value="2"/>
</dbReference>
<keyword evidence="18 21" id="KW-0472">Membrane</keyword>
<evidence type="ECO:0000256" key="19">
    <source>
        <dbReference type="ARBA" id="ARBA00026002"/>
    </source>
</evidence>
<dbReference type="InterPro" id="IPR001280">
    <property type="entry name" value="PSI_PsaA/B"/>
</dbReference>
<dbReference type="SUPFAM" id="SSF81558">
    <property type="entry name" value="Photosystem I subunits PsaA/PsaB"/>
    <property type="match status" value="1"/>
</dbReference>
<evidence type="ECO:0000256" key="8">
    <source>
        <dbReference type="ARBA" id="ARBA00022692"/>
    </source>
</evidence>
<keyword evidence="11" id="KW-0460">Magnesium</keyword>
<feature type="transmembrane region" description="Helical" evidence="21">
    <location>
        <begin position="579"/>
        <end position="598"/>
    </location>
</feature>
<evidence type="ECO:0000256" key="11">
    <source>
        <dbReference type="ARBA" id="ARBA00022842"/>
    </source>
</evidence>
<keyword evidence="12" id="KW-0249">Electron transport</keyword>
<proteinExistence type="evidence at transcript level"/>
<evidence type="ECO:0000256" key="10">
    <source>
        <dbReference type="ARBA" id="ARBA00022836"/>
    </source>
</evidence>
<feature type="transmembrane region" description="Helical" evidence="21">
    <location>
        <begin position="515"/>
        <end position="535"/>
    </location>
</feature>
<dbReference type="GO" id="GO:0015979">
    <property type="term" value="P:photosynthesis"/>
    <property type="evidence" value="ECO:0007669"/>
    <property type="project" value="UniProtKB-KW"/>
</dbReference>
<evidence type="ECO:0000256" key="4">
    <source>
        <dbReference type="ARBA" id="ARBA00022448"/>
    </source>
</evidence>
<evidence type="ECO:0000256" key="16">
    <source>
        <dbReference type="ARBA" id="ARBA00023004"/>
    </source>
</evidence>
<feature type="transmembrane region" description="Helical" evidence="21">
    <location>
        <begin position="41"/>
        <end position="58"/>
    </location>
</feature>
<keyword evidence="14" id="KW-0157">Chromophore</keyword>
<comment type="subcellular location">
    <subcellularLocation>
        <location evidence="1">Plastid</location>
        <location evidence="1">Chloroplast thylakoid membrane</location>
        <topology evidence="1">Multi-pass membrane protein</topology>
    </subcellularLocation>
</comment>
<evidence type="ECO:0000256" key="20">
    <source>
        <dbReference type="ARBA" id="ARBA00048912"/>
    </source>
</evidence>
<name>A0A2R4QHC2_PYRLU</name>
<evidence type="ECO:0000256" key="2">
    <source>
        <dbReference type="ARBA" id="ARBA00010598"/>
    </source>
</evidence>
<keyword evidence="9" id="KW-0479">Metal-binding</keyword>
<keyword evidence="22" id="KW-0150">Chloroplast</keyword>
<feature type="transmembrane region" description="Helical" evidence="21">
    <location>
        <begin position="213"/>
        <end position="238"/>
    </location>
</feature>
<evidence type="ECO:0000256" key="7">
    <source>
        <dbReference type="ARBA" id="ARBA00022531"/>
    </source>
</evidence>
<protein>
    <recommendedName>
        <fullName evidence="3">photosystem I</fullName>
        <ecNumber evidence="3">1.97.1.12</ecNumber>
    </recommendedName>
</protein>
<dbReference type="InterPro" id="IPR036408">
    <property type="entry name" value="PSI_PsaA/B_sf"/>
</dbReference>
<keyword evidence="6" id="KW-0148">Chlorophyll</keyword>
<keyword evidence="4" id="KW-0813">Transport</keyword>
<dbReference type="InterPro" id="IPR020586">
    <property type="entry name" value="PSI_PsaA/B_CS"/>
</dbReference>
<keyword evidence="13 21" id="KW-1133">Transmembrane helix</keyword>
<keyword evidence="8 21" id="KW-0812">Transmembrane</keyword>
<evidence type="ECO:0000256" key="17">
    <source>
        <dbReference type="ARBA" id="ARBA00023014"/>
    </source>
</evidence>
<dbReference type="PANTHER" id="PTHR30128:SF19">
    <property type="entry name" value="PHOTOSYSTEM I P700 CHLOROPHYLL A APOPROTEIN A1-RELATED"/>
    <property type="match status" value="1"/>
</dbReference>
<comment type="catalytic activity">
    <reaction evidence="20">
        <text>reduced [plastocyanin] + hnu + oxidized [2Fe-2S]-[ferredoxin] = oxidized [plastocyanin] + reduced [2Fe-2S]-[ferredoxin]</text>
        <dbReference type="Rhea" id="RHEA:30407"/>
        <dbReference type="Rhea" id="RHEA-COMP:10000"/>
        <dbReference type="Rhea" id="RHEA-COMP:10001"/>
        <dbReference type="Rhea" id="RHEA-COMP:10039"/>
        <dbReference type="Rhea" id="RHEA-COMP:10040"/>
        <dbReference type="ChEBI" id="CHEBI:29036"/>
        <dbReference type="ChEBI" id="CHEBI:30212"/>
        <dbReference type="ChEBI" id="CHEBI:33737"/>
        <dbReference type="ChEBI" id="CHEBI:33738"/>
        <dbReference type="ChEBI" id="CHEBI:49552"/>
        <dbReference type="EC" id="1.97.1.12"/>
    </reaction>
</comment>
<evidence type="ECO:0000256" key="15">
    <source>
        <dbReference type="ARBA" id="ARBA00023002"/>
    </source>
</evidence>
<feature type="transmembrane region" description="Helical" evidence="21">
    <location>
        <begin position="446"/>
        <end position="465"/>
    </location>
</feature>
<evidence type="ECO:0000256" key="21">
    <source>
        <dbReference type="SAM" id="Phobius"/>
    </source>
</evidence>
<dbReference type="EMBL" id="MF455246">
    <property type="protein sequence ID" value="AVY51805.1"/>
    <property type="molecule type" value="mRNA"/>
</dbReference>
<dbReference type="Gene3D" id="1.20.1130.10">
    <property type="entry name" value="Photosystem I PsaA/PsaB"/>
    <property type="match status" value="1"/>
</dbReference>
<accession>A0A2R4QHC2</accession>
<keyword evidence="7" id="KW-0602">Photosynthesis</keyword>
<dbReference type="EC" id="1.97.1.12" evidence="3"/>
<feature type="transmembrane region" description="Helical" evidence="21">
    <location>
        <begin position="12"/>
        <end position="29"/>
    </location>
</feature>
<dbReference type="PANTHER" id="PTHR30128">
    <property type="entry name" value="OUTER MEMBRANE PROTEIN, OMPA-RELATED"/>
    <property type="match status" value="1"/>
</dbReference>
<dbReference type="AlphaFoldDB" id="A0A2R4QHC2"/>
<sequence length="602" mass="67262">MHDVYSTGGSNTAVVLSYSGLYNYLYAAGYRSCFQIYHTSLSLQLFSVLFILIGRIHVYNIEDLFAWSGGLGSRSHEWRIRLYNICFDSSGLRLNYHLGALFGLSSICWSGHLVHVSVPFSRGLDYSLTTLPDPLGLYPMFVGHWAHYTHTCLSFIGGVKSDTASLFMTDIAHHHLSLGVLLIWSCHVYSSISTGFGHRIRDIAFGNGSGSGVSLILASIHLQLSLALIGLSVITSVVAQHTYSLRPYPFLSYDYVTFTALFVHHLWISSILMMGGFAHASIFLVRDYSAATYTSTTDLILRLILNKASIISHLSWVCLFLGFHTLGLYIHNDSVVAFGEPEKQILIEPVFAQVLQCSSGKTLYGLEYVQSVSTTFDSIFLPISSGDLIAHHAIALGLHVTSLICIKGSLDARGSRIMPDKLSYGFGFSCDGPGRGGTCDISAWDAFYLAFFWMLNSSSWILYYFHWKHLTLDTNAAVFNESSSYLNGWFRDYLWFNSSSLIRGYDCLGANDISLWAWLFLAAHLCWATGFMFLISWRGYWQELVDIILFMHLRCPLLYDLWTGGYYTPIALSIVQARFIGLVHFSVGLILTYAPFVISSSS</sequence>
<evidence type="ECO:0000256" key="3">
    <source>
        <dbReference type="ARBA" id="ARBA00013197"/>
    </source>
</evidence>
<feature type="transmembrane region" description="Helical" evidence="21">
    <location>
        <begin position="310"/>
        <end position="330"/>
    </location>
</feature>
<dbReference type="PROSITE" id="PS00419">
    <property type="entry name" value="PHOTOSYSTEM_I_PSAAB"/>
    <property type="match status" value="1"/>
</dbReference>
<evidence type="ECO:0000256" key="6">
    <source>
        <dbReference type="ARBA" id="ARBA00022494"/>
    </source>
</evidence>
<feature type="transmembrane region" description="Helical" evidence="21">
    <location>
        <begin position="171"/>
        <end position="192"/>
    </location>
</feature>
<dbReference type="GO" id="GO:0009535">
    <property type="term" value="C:chloroplast thylakoid membrane"/>
    <property type="evidence" value="ECO:0007669"/>
    <property type="project" value="UniProtKB-SubCell"/>
</dbReference>
<dbReference type="GO" id="GO:0009522">
    <property type="term" value="C:photosystem I"/>
    <property type="evidence" value="ECO:0007669"/>
    <property type="project" value="UniProtKB-KW"/>
</dbReference>
<feature type="transmembrane region" description="Helical" evidence="21">
    <location>
        <begin position="388"/>
        <end position="406"/>
    </location>
</feature>
<keyword evidence="16" id="KW-0408">Iron</keyword>
<dbReference type="GO" id="GO:0016491">
    <property type="term" value="F:oxidoreductase activity"/>
    <property type="evidence" value="ECO:0007669"/>
    <property type="project" value="UniProtKB-KW"/>
</dbReference>
<evidence type="ECO:0000256" key="12">
    <source>
        <dbReference type="ARBA" id="ARBA00022982"/>
    </source>
</evidence>
<evidence type="ECO:0000256" key="5">
    <source>
        <dbReference type="ARBA" id="ARBA00022485"/>
    </source>
</evidence>
<evidence type="ECO:0000256" key="13">
    <source>
        <dbReference type="ARBA" id="ARBA00022989"/>
    </source>
</evidence>
<keyword evidence="22" id="KW-0934">Plastid</keyword>
<gene>
    <name evidence="22" type="primary">psaB</name>
</gene>
<dbReference type="GO" id="GO:0016168">
    <property type="term" value="F:chlorophyll binding"/>
    <property type="evidence" value="ECO:0007669"/>
    <property type="project" value="UniProtKB-KW"/>
</dbReference>
<evidence type="ECO:0000313" key="22">
    <source>
        <dbReference type="EMBL" id="AVY51805.1"/>
    </source>
</evidence>
<dbReference type="GO" id="GO:0051539">
    <property type="term" value="F:4 iron, 4 sulfur cluster binding"/>
    <property type="evidence" value="ECO:0007669"/>
    <property type="project" value="UniProtKB-KW"/>
</dbReference>
<evidence type="ECO:0000256" key="18">
    <source>
        <dbReference type="ARBA" id="ARBA00023136"/>
    </source>
</evidence>
<comment type="similarity">
    <text evidence="2">Belongs to the PsaA/PsaB family.</text>
</comment>
<dbReference type="GO" id="GO:0046872">
    <property type="term" value="F:metal ion binding"/>
    <property type="evidence" value="ECO:0007669"/>
    <property type="project" value="UniProtKB-KW"/>
</dbReference>
<keyword evidence="5" id="KW-0004">4Fe-4S</keyword>
<organism evidence="22">
    <name type="scientific">Pyrocystis lunula</name>
    <name type="common">Dinoflagellate</name>
    <name type="synonym">Gymnodinium lunula</name>
    <dbReference type="NCBI Taxonomy" id="2972"/>
    <lineage>
        <taxon>Eukaryota</taxon>
        <taxon>Sar</taxon>
        <taxon>Alveolata</taxon>
        <taxon>Dinophyceae</taxon>
        <taxon>Gonyaulacales</taxon>
        <taxon>Pyrocystaceae</taxon>
        <taxon>Pyrocystis</taxon>
    </lineage>
</organism>
<evidence type="ECO:0000256" key="14">
    <source>
        <dbReference type="ARBA" id="ARBA00022991"/>
    </source>
</evidence>
<reference evidence="22" key="1">
    <citation type="journal article" date="2018" name="Genome Biol. Evol.">
        <title>Plastid Transcript Editing across Dinoflagellate Lineages Shows Lineage-Specific Application but Conserved Trends.</title>
        <authorList>
            <person name="Klinger C.M."/>
            <person name="Paoli L."/>
            <person name="Newby R.J."/>
            <person name="Wang M.Y."/>
            <person name="Carroll H.D."/>
            <person name="Leblond J.D."/>
            <person name="Howe C.J."/>
            <person name="Dacks J.B."/>
            <person name="Bowler C."/>
            <person name="Cahoon A.B."/>
            <person name="Dorrell R.G."/>
            <person name="Richardson E."/>
        </authorList>
    </citation>
    <scope>NUCLEOTIDE SEQUENCE</scope>
    <source>
        <strain evidence="22">UTEX 2271</strain>
    </source>
</reference>
<geneLocation type="chloroplast" evidence="22"/>
<keyword evidence="17" id="KW-0411">Iron-sulfur</keyword>
<comment type="subunit">
    <text evidence="19">The PsaA/B heterodimer binds the P700 chlorophyll special pair and subsequent electron acceptors. PSI consists of a core antenna complex that captures photons, and an electron transfer chain that converts photonic excitation into a charge separation. The eukaryotic PSI reaction center is composed of at least 11 subunits.</text>
</comment>
<evidence type="ECO:0000256" key="1">
    <source>
        <dbReference type="ARBA" id="ARBA00004454"/>
    </source>
</evidence>
<keyword evidence="15" id="KW-0560">Oxidoreductase</keyword>
<dbReference type="PRINTS" id="PR00257">
    <property type="entry name" value="PHOTSYSPSAAB"/>
</dbReference>